<dbReference type="GO" id="GO:0003723">
    <property type="term" value="F:RNA binding"/>
    <property type="evidence" value="ECO:0007669"/>
    <property type="project" value="UniProtKB-UniRule"/>
</dbReference>
<dbReference type="SMART" id="SM00650">
    <property type="entry name" value="rADc"/>
    <property type="match status" value="1"/>
</dbReference>
<keyword evidence="6 7" id="KW-0694">RNA-binding</keyword>
<dbReference type="GO" id="GO:0005829">
    <property type="term" value="C:cytosol"/>
    <property type="evidence" value="ECO:0007669"/>
    <property type="project" value="TreeGrafter"/>
</dbReference>
<evidence type="ECO:0000256" key="5">
    <source>
        <dbReference type="ARBA" id="ARBA00022691"/>
    </source>
</evidence>
<dbReference type="HAMAP" id="MF_00607">
    <property type="entry name" value="16SrRNA_methyltr_A"/>
    <property type="match status" value="1"/>
</dbReference>
<feature type="binding site" evidence="7 8">
    <location>
        <position position="29"/>
    </location>
    <ligand>
        <name>S-adenosyl-L-methionine</name>
        <dbReference type="ChEBI" id="CHEBI:59789"/>
    </ligand>
</feature>
<name>A0A7C2GFD6_9DEIN</name>
<keyword evidence="5 7" id="KW-0949">S-adenosyl-L-methionine</keyword>
<evidence type="ECO:0000256" key="3">
    <source>
        <dbReference type="ARBA" id="ARBA00022603"/>
    </source>
</evidence>
<dbReference type="InterPro" id="IPR001737">
    <property type="entry name" value="KsgA/Erm"/>
</dbReference>
<dbReference type="InterPro" id="IPR020598">
    <property type="entry name" value="rRNA_Ade_methylase_Trfase_N"/>
</dbReference>
<sequence>MANPLTSPKGVRELLARHGLFADKRLGQHFLTSEAHLRRIVEAAQPFTGPVFEVGPGLGVLTRALAQAGAEVTAIEKDERLRPVLEETLAGLRVKLRFQDALAFPWEEVPQGSLLVANLPYQIATPLVTRLLKGGRLARLVFLVQKEVADRMTAPPKTPAYGLLSLRVAHHARAERLLDLPPGAFFPPPRVWSSLVRLTPKGAPDDPELFALLEAAFAHRRKTLKNALVGAGYPKEAVERALASLGLPQEVRAEELDLEGFRLFREALGRGEGGSPP</sequence>
<keyword evidence="3 7" id="KW-0489">Methyltransferase</keyword>
<gene>
    <name evidence="7 10" type="primary">rsmA</name>
    <name evidence="7" type="synonym">ksgA</name>
    <name evidence="10" type="ORF">ENP73_05780</name>
</gene>
<comment type="function">
    <text evidence="7">Specifically dimethylates two adjacent adenosines (A1518 and A1519) in the loop of a conserved hairpin near the 3'-end of 16S rRNA in the 30S particle. May play a critical role in biogenesis of 30S subunits.</text>
</comment>
<keyword evidence="4 7" id="KW-0808">Transferase</keyword>
<keyword evidence="2 7" id="KW-0698">rRNA processing</keyword>
<dbReference type="PROSITE" id="PS01131">
    <property type="entry name" value="RRNA_A_DIMETH"/>
    <property type="match status" value="1"/>
</dbReference>
<reference evidence="10" key="1">
    <citation type="journal article" date="2020" name="mSystems">
        <title>Genome- and Community-Level Interaction Insights into Carbon Utilization and Element Cycling Functions of Hydrothermarchaeota in Hydrothermal Sediment.</title>
        <authorList>
            <person name="Zhou Z."/>
            <person name="Liu Y."/>
            <person name="Xu W."/>
            <person name="Pan J."/>
            <person name="Luo Z.H."/>
            <person name="Li M."/>
        </authorList>
    </citation>
    <scope>NUCLEOTIDE SEQUENCE [LARGE SCALE GENOMIC DNA]</scope>
    <source>
        <strain evidence="10">SpSt-246</strain>
    </source>
</reference>
<dbReference type="PANTHER" id="PTHR11727">
    <property type="entry name" value="DIMETHYLADENOSINE TRANSFERASE"/>
    <property type="match status" value="1"/>
</dbReference>
<feature type="binding site" evidence="7 8">
    <location>
        <position position="76"/>
    </location>
    <ligand>
        <name>S-adenosyl-L-methionine</name>
        <dbReference type="ChEBI" id="CHEBI:59789"/>
    </ligand>
</feature>
<evidence type="ECO:0000313" key="10">
    <source>
        <dbReference type="EMBL" id="HEH82489.1"/>
    </source>
</evidence>
<feature type="domain" description="Ribosomal RNA adenine methylase transferase N-terminal" evidence="9">
    <location>
        <begin position="36"/>
        <end position="202"/>
    </location>
</feature>
<evidence type="ECO:0000256" key="7">
    <source>
        <dbReference type="HAMAP-Rule" id="MF_00607"/>
    </source>
</evidence>
<comment type="similarity">
    <text evidence="7">Belongs to the class I-like SAM-binding methyltransferase superfamily. rRNA adenine N(6)-methyltransferase family. RsmA subfamily.</text>
</comment>
<feature type="binding site" evidence="7 8">
    <location>
        <position position="100"/>
    </location>
    <ligand>
        <name>S-adenosyl-L-methionine</name>
        <dbReference type="ChEBI" id="CHEBI:59789"/>
    </ligand>
</feature>
<dbReference type="Pfam" id="PF00398">
    <property type="entry name" value="RrnaAD"/>
    <property type="match status" value="1"/>
</dbReference>
<dbReference type="PANTHER" id="PTHR11727:SF7">
    <property type="entry name" value="DIMETHYLADENOSINE TRANSFERASE-RELATED"/>
    <property type="match status" value="1"/>
</dbReference>
<dbReference type="Gene3D" id="1.10.8.100">
    <property type="entry name" value="Ribosomal RNA adenine dimethylase-like, domain 2"/>
    <property type="match status" value="1"/>
</dbReference>
<dbReference type="InterPro" id="IPR029063">
    <property type="entry name" value="SAM-dependent_MTases_sf"/>
</dbReference>
<organism evidence="10">
    <name type="scientific">Thermus islandicus</name>
    <dbReference type="NCBI Taxonomy" id="540988"/>
    <lineage>
        <taxon>Bacteria</taxon>
        <taxon>Thermotogati</taxon>
        <taxon>Deinococcota</taxon>
        <taxon>Deinococci</taxon>
        <taxon>Thermales</taxon>
        <taxon>Thermaceae</taxon>
        <taxon>Thermus</taxon>
    </lineage>
</organism>
<keyword evidence="1 7" id="KW-0963">Cytoplasm</keyword>
<dbReference type="AlphaFoldDB" id="A0A7C2GFD6"/>
<evidence type="ECO:0000256" key="1">
    <source>
        <dbReference type="ARBA" id="ARBA00022490"/>
    </source>
</evidence>
<dbReference type="EC" id="2.1.1.182" evidence="7"/>
<feature type="binding site" evidence="7 8">
    <location>
        <position position="118"/>
    </location>
    <ligand>
        <name>S-adenosyl-L-methionine</name>
        <dbReference type="ChEBI" id="CHEBI:59789"/>
    </ligand>
</feature>
<evidence type="ECO:0000259" key="9">
    <source>
        <dbReference type="SMART" id="SM00650"/>
    </source>
</evidence>
<comment type="catalytic activity">
    <reaction evidence="7">
        <text>adenosine(1518)/adenosine(1519) in 16S rRNA + 4 S-adenosyl-L-methionine = N(6)-dimethyladenosine(1518)/N(6)-dimethyladenosine(1519) in 16S rRNA + 4 S-adenosyl-L-homocysteine + 4 H(+)</text>
        <dbReference type="Rhea" id="RHEA:19609"/>
        <dbReference type="Rhea" id="RHEA-COMP:10232"/>
        <dbReference type="Rhea" id="RHEA-COMP:10233"/>
        <dbReference type="ChEBI" id="CHEBI:15378"/>
        <dbReference type="ChEBI" id="CHEBI:57856"/>
        <dbReference type="ChEBI" id="CHEBI:59789"/>
        <dbReference type="ChEBI" id="CHEBI:74411"/>
        <dbReference type="ChEBI" id="CHEBI:74493"/>
        <dbReference type="EC" id="2.1.1.182"/>
    </reaction>
</comment>
<dbReference type="EMBL" id="DSKL01000232">
    <property type="protein sequence ID" value="HEH82489.1"/>
    <property type="molecule type" value="Genomic_DNA"/>
</dbReference>
<dbReference type="InterPro" id="IPR023165">
    <property type="entry name" value="rRNA_Ade_diMease-like_C"/>
</dbReference>
<dbReference type="CDD" id="cd02440">
    <property type="entry name" value="AdoMet_MTases"/>
    <property type="match status" value="1"/>
</dbReference>
<dbReference type="PROSITE" id="PS51689">
    <property type="entry name" value="SAM_RNA_A_N6_MT"/>
    <property type="match status" value="1"/>
</dbReference>
<feature type="binding site" evidence="7 8">
    <location>
        <position position="31"/>
    </location>
    <ligand>
        <name>S-adenosyl-L-methionine</name>
        <dbReference type="ChEBI" id="CHEBI:59789"/>
    </ligand>
</feature>
<dbReference type="InterPro" id="IPR020596">
    <property type="entry name" value="rRNA_Ade_Mease_Trfase_CS"/>
</dbReference>
<dbReference type="InterPro" id="IPR011530">
    <property type="entry name" value="rRNA_adenine_dimethylase"/>
</dbReference>
<dbReference type="NCBIfam" id="TIGR00755">
    <property type="entry name" value="ksgA"/>
    <property type="match status" value="1"/>
</dbReference>
<comment type="subcellular location">
    <subcellularLocation>
        <location evidence="7">Cytoplasm</location>
    </subcellularLocation>
</comment>
<proteinExistence type="inferred from homology"/>
<dbReference type="Gene3D" id="3.40.50.150">
    <property type="entry name" value="Vaccinia Virus protein VP39"/>
    <property type="match status" value="1"/>
</dbReference>
<dbReference type="SUPFAM" id="SSF53335">
    <property type="entry name" value="S-adenosyl-L-methionine-dependent methyltransferases"/>
    <property type="match status" value="1"/>
</dbReference>
<feature type="binding site" evidence="7 8">
    <location>
        <position position="55"/>
    </location>
    <ligand>
        <name>S-adenosyl-L-methionine</name>
        <dbReference type="ChEBI" id="CHEBI:59789"/>
    </ligand>
</feature>
<protein>
    <recommendedName>
        <fullName evidence="7">Ribosomal RNA small subunit methyltransferase A</fullName>
        <ecNumber evidence="7">2.1.1.182</ecNumber>
    </recommendedName>
    <alternativeName>
        <fullName evidence="7">16S rRNA (adenine(1518)-N(6)/adenine(1519)-N(6))-dimethyltransferase</fullName>
    </alternativeName>
    <alternativeName>
        <fullName evidence="7">16S rRNA dimethyladenosine transferase</fullName>
    </alternativeName>
    <alternativeName>
        <fullName evidence="7">16S rRNA dimethylase</fullName>
    </alternativeName>
    <alternativeName>
        <fullName evidence="7">S-adenosylmethionine-6-N', N'-adenosyl(rRNA) dimethyltransferase</fullName>
    </alternativeName>
</protein>
<dbReference type="GO" id="GO:0052908">
    <property type="term" value="F:16S rRNA (adenine(1518)-N(6)/adenine(1519)-N(6))-dimethyltransferase activity"/>
    <property type="evidence" value="ECO:0007669"/>
    <property type="project" value="UniProtKB-EC"/>
</dbReference>
<accession>A0A7C2GFD6</accession>
<evidence type="ECO:0000256" key="8">
    <source>
        <dbReference type="PROSITE-ProRule" id="PRU01026"/>
    </source>
</evidence>
<evidence type="ECO:0000256" key="4">
    <source>
        <dbReference type="ARBA" id="ARBA00022679"/>
    </source>
</evidence>
<comment type="caution">
    <text evidence="10">The sequence shown here is derived from an EMBL/GenBank/DDBJ whole genome shotgun (WGS) entry which is preliminary data.</text>
</comment>
<evidence type="ECO:0000256" key="6">
    <source>
        <dbReference type="ARBA" id="ARBA00022884"/>
    </source>
</evidence>
<evidence type="ECO:0000256" key="2">
    <source>
        <dbReference type="ARBA" id="ARBA00022552"/>
    </source>
</evidence>